<dbReference type="Proteomes" id="UP000054565">
    <property type="component" value="Unassembled WGS sequence"/>
</dbReference>
<evidence type="ECO:0000256" key="1">
    <source>
        <dbReference type="SAM" id="MobiDB-lite"/>
    </source>
</evidence>
<protein>
    <submittedName>
        <fullName evidence="2">Uncharacterized protein</fullName>
    </submittedName>
</protein>
<organism evidence="2 3">
    <name type="scientific">Coccidioides immitis RMSCC 2394</name>
    <dbReference type="NCBI Taxonomy" id="404692"/>
    <lineage>
        <taxon>Eukaryota</taxon>
        <taxon>Fungi</taxon>
        <taxon>Dikarya</taxon>
        <taxon>Ascomycota</taxon>
        <taxon>Pezizomycotina</taxon>
        <taxon>Eurotiomycetes</taxon>
        <taxon>Eurotiomycetidae</taxon>
        <taxon>Onygenales</taxon>
        <taxon>Onygenaceae</taxon>
        <taxon>Coccidioides</taxon>
    </lineage>
</organism>
<sequence>MVLSIAAELIQEAHAEKASRRTPRTVITPNPSCGTRSSPAAKYDDWHMSRIKFVQNPSSVPTPAKIRTKDDLRFWRGLGERFRIKTFKRMTNFPHDPAVTI</sequence>
<evidence type="ECO:0000313" key="2">
    <source>
        <dbReference type="EMBL" id="KMP03310.1"/>
    </source>
</evidence>
<feature type="region of interest" description="Disordered" evidence="1">
    <location>
        <begin position="15"/>
        <end position="39"/>
    </location>
</feature>
<evidence type="ECO:0000313" key="3">
    <source>
        <dbReference type="Proteomes" id="UP000054565"/>
    </source>
</evidence>
<proteinExistence type="predicted"/>
<accession>A0A0J6Y6C4</accession>
<name>A0A0J6Y6C4_COCIT</name>
<dbReference type="EMBL" id="DS028094">
    <property type="protein sequence ID" value="KMP03310.1"/>
    <property type="molecule type" value="Genomic_DNA"/>
</dbReference>
<dbReference type="AlphaFoldDB" id="A0A0J6Y6C4"/>
<gene>
    <name evidence="2" type="ORF">CIRG_03002</name>
</gene>
<reference evidence="3" key="1">
    <citation type="journal article" date="2010" name="Genome Res.">
        <title>Population genomic sequencing of Coccidioides fungi reveals recent hybridization and transposon control.</title>
        <authorList>
            <person name="Neafsey D.E."/>
            <person name="Barker B.M."/>
            <person name="Sharpton T.J."/>
            <person name="Stajich J.E."/>
            <person name="Park D.J."/>
            <person name="Whiston E."/>
            <person name="Hung C.-Y."/>
            <person name="McMahan C."/>
            <person name="White J."/>
            <person name="Sykes S."/>
            <person name="Heiman D."/>
            <person name="Young S."/>
            <person name="Zeng Q."/>
            <person name="Abouelleil A."/>
            <person name="Aftuck L."/>
            <person name="Bessette D."/>
            <person name="Brown A."/>
            <person name="FitzGerald M."/>
            <person name="Lui A."/>
            <person name="Macdonald J.P."/>
            <person name="Priest M."/>
            <person name="Orbach M.J."/>
            <person name="Galgiani J.N."/>
            <person name="Kirkland T.N."/>
            <person name="Cole G.T."/>
            <person name="Birren B.W."/>
            <person name="Henn M.R."/>
            <person name="Taylor J.W."/>
            <person name="Rounsley S.D."/>
        </authorList>
    </citation>
    <scope>NUCLEOTIDE SEQUENCE [LARGE SCALE GENOMIC DNA]</scope>
    <source>
        <strain evidence="3">RMSCC 2394</strain>
    </source>
</reference>
<feature type="compositionally biased region" description="Polar residues" evidence="1">
    <location>
        <begin position="25"/>
        <end position="38"/>
    </location>
</feature>